<dbReference type="SUPFAM" id="SSF55729">
    <property type="entry name" value="Acyl-CoA N-acyltransferases (Nat)"/>
    <property type="match status" value="1"/>
</dbReference>
<keyword evidence="5" id="KW-1185">Reference proteome</keyword>
<evidence type="ECO:0000259" key="3">
    <source>
        <dbReference type="PROSITE" id="PS51186"/>
    </source>
</evidence>
<proteinExistence type="predicted"/>
<gene>
    <name evidence="4" type="ORF">MFLO_10813</name>
</gene>
<keyword evidence="1" id="KW-0808">Transferase</keyword>
<dbReference type="InterPro" id="IPR016181">
    <property type="entry name" value="Acyl_CoA_acyltransferase"/>
</dbReference>
<dbReference type="Pfam" id="PF00583">
    <property type="entry name" value="Acetyltransf_1"/>
    <property type="match status" value="1"/>
</dbReference>
<feature type="domain" description="N-acetyltransferase" evidence="3">
    <location>
        <begin position="1"/>
        <end position="145"/>
    </location>
</feature>
<evidence type="ECO:0000256" key="2">
    <source>
        <dbReference type="ARBA" id="ARBA00023315"/>
    </source>
</evidence>
<sequence>MRRATTADVRLLLPLFQNEADNFLATGNRIVEKDRIASWIESEDQEAFIVMNGEKAAAYGEIWIDDAEEDLEFAHLMTAPEFRGQGFGKQVLKGLLDEAKRYSYPFIYIRVLPENHSAIKLYQSFGFEEIEPFDEIYTWMKRKNNK</sequence>
<organism evidence="4 5">
    <name type="scientific">Listeria floridensis FSL S10-1187</name>
    <dbReference type="NCBI Taxonomy" id="1265817"/>
    <lineage>
        <taxon>Bacteria</taxon>
        <taxon>Bacillati</taxon>
        <taxon>Bacillota</taxon>
        <taxon>Bacilli</taxon>
        <taxon>Bacillales</taxon>
        <taxon>Listeriaceae</taxon>
        <taxon>Listeria</taxon>
    </lineage>
</organism>
<dbReference type="PANTHER" id="PTHR43420:SF47">
    <property type="entry name" value="N-ACETYLTRANSFERASE DOMAIN-CONTAINING PROTEIN"/>
    <property type="match status" value="1"/>
</dbReference>
<name>A0ABP3AZ33_9LIST</name>
<dbReference type="EMBL" id="AODF01000024">
    <property type="protein sequence ID" value="EUJ30308.1"/>
    <property type="molecule type" value="Genomic_DNA"/>
</dbReference>
<dbReference type="InterPro" id="IPR050680">
    <property type="entry name" value="YpeA/RimI_acetyltransf"/>
</dbReference>
<comment type="caution">
    <text evidence="4">The sequence shown here is derived from an EMBL/GenBank/DDBJ whole genome shotgun (WGS) entry which is preliminary data.</text>
</comment>
<reference evidence="4 5" key="1">
    <citation type="journal article" date="2014" name="Int. J. Syst. Evol. Microbiol.">
        <title>Listeria floridensis sp. nov., Listeria aquatica sp. nov., Listeria cornellensis sp. nov., Listeria riparia sp. nov. and Listeria grandensis sp. nov., from agricultural and natural environments.</title>
        <authorList>
            <person name="den Bakker H.C."/>
            <person name="Warchocki S."/>
            <person name="Wright E.M."/>
            <person name="Allred A.F."/>
            <person name="Ahlstrom C."/>
            <person name="Manuel C.S."/>
            <person name="Stasiewicz M.J."/>
            <person name="Burrell A."/>
            <person name="Roof S."/>
            <person name="Strawn L."/>
            <person name="Fortes E.D."/>
            <person name="Nightingale K.K."/>
            <person name="Kephart D."/>
            <person name="Wiedmann M."/>
        </authorList>
    </citation>
    <scope>NUCLEOTIDE SEQUENCE [LARGE SCALE GENOMIC DNA]</scope>
    <source>
        <strain evidence="4 5">FSL S10-1187</strain>
    </source>
</reference>
<dbReference type="InterPro" id="IPR000182">
    <property type="entry name" value="GNAT_dom"/>
</dbReference>
<dbReference type="PANTHER" id="PTHR43420">
    <property type="entry name" value="ACETYLTRANSFERASE"/>
    <property type="match status" value="1"/>
</dbReference>
<evidence type="ECO:0000313" key="4">
    <source>
        <dbReference type="EMBL" id="EUJ30308.1"/>
    </source>
</evidence>
<dbReference type="CDD" id="cd04301">
    <property type="entry name" value="NAT_SF"/>
    <property type="match status" value="1"/>
</dbReference>
<dbReference type="PROSITE" id="PS51186">
    <property type="entry name" value="GNAT"/>
    <property type="match status" value="1"/>
</dbReference>
<protein>
    <submittedName>
        <fullName evidence="4">GCN5-related N-acetyltransferase</fullName>
    </submittedName>
</protein>
<accession>A0ABP3AZ33</accession>
<dbReference type="Gene3D" id="3.40.630.30">
    <property type="match status" value="1"/>
</dbReference>
<dbReference type="RefSeq" id="WP_036097720.1">
    <property type="nucleotide sequence ID" value="NZ_AODF01000024.1"/>
</dbReference>
<dbReference type="Proteomes" id="UP000019249">
    <property type="component" value="Unassembled WGS sequence"/>
</dbReference>
<keyword evidence="2" id="KW-0012">Acyltransferase</keyword>
<evidence type="ECO:0000256" key="1">
    <source>
        <dbReference type="ARBA" id="ARBA00022679"/>
    </source>
</evidence>
<evidence type="ECO:0000313" key="5">
    <source>
        <dbReference type="Proteomes" id="UP000019249"/>
    </source>
</evidence>